<sequence>MRLKSIHITQSLGLLFLIFLLMTGCKKSPKGDTQIYPVPDPPGTYAKGADVSWVTEMEAGGKKFYNNAGVEQDLFKILSDKGINSIRLRVWVNPTGGWCNTADVVAKAKRAKAMNMRVMLDFHYSDNWADPGKQTKPAAWATQSIAALKTSVYDHTVAVLTALKDNKIVPEWVQVGNETNNGMLWDEGKASLNMKNFADLVLSGYSAVKFASPTSKVIVHISNGYDNALFRWMFDGLKNNGAKWDVIGMSLYPSATDWATKNTQCLANMTDMVARYGSEIMICEIGMPVAEAEASKLFIADLLTKNKSLPNNKGLGVFYWEPESYNSWSGYKLGAFDDTGKPTVALNAFLP</sequence>
<keyword evidence="5 6" id="KW-0326">Glycosidase</keyword>
<dbReference type="SUPFAM" id="SSF51445">
    <property type="entry name" value="(Trans)glycosidases"/>
    <property type="match status" value="1"/>
</dbReference>
<dbReference type="EMBL" id="CP119313">
    <property type="protein sequence ID" value="WEK21037.1"/>
    <property type="molecule type" value="Genomic_DNA"/>
</dbReference>
<evidence type="ECO:0000313" key="8">
    <source>
        <dbReference type="Proteomes" id="UP001214530"/>
    </source>
</evidence>
<dbReference type="Pfam" id="PF07745">
    <property type="entry name" value="Glyco_hydro_53"/>
    <property type="match status" value="2"/>
</dbReference>
<dbReference type="Gene3D" id="3.20.20.80">
    <property type="entry name" value="Glycosidases"/>
    <property type="match status" value="1"/>
</dbReference>
<evidence type="ECO:0000313" key="7">
    <source>
        <dbReference type="EMBL" id="WEK21037.1"/>
    </source>
</evidence>
<comment type="similarity">
    <text evidence="2 6">Belongs to the glycosyl hydrolase 53 family.</text>
</comment>
<dbReference type="PROSITE" id="PS51257">
    <property type="entry name" value="PROKAR_LIPOPROTEIN"/>
    <property type="match status" value="1"/>
</dbReference>
<dbReference type="GO" id="GO:0045490">
    <property type="term" value="P:pectin catabolic process"/>
    <property type="evidence" value="ECO:0007669"/>
    <property type="project" value="TreeGrafter"/>
</dbReference>
<dbReference type="PANTHER" id="PTHR34983">
    <property type="entry name" value="ARABINOGALACTAN ENDO-BETA-1,4-GALACTANASE A"/>
    <property type="match status" value="1"/>
</dbReference>
<evidence type="ECO:0000256" key="3">
    <source>
        <dbReference type="ARBA" id="ARBA00012556"/>
    </source>
</evidence>
<dbReference type="Proteomes" id="UP001214530">
    <property type="component" value="Chromosome"/>
</dbReference>
<evidence type="ECO:0000256" key="2">
    <source>
        <dbReference type="ARBA" id="ARBA00010687"/>
    </source>
</evidence>
<protein>
    <recommendedName>
        <fullName evidence="3 6">Arabinogalactan endo-beta-1,4-galactanase</fullName>
        <ecNumber evidence="3 6">3.2.1.89</ecNumber>
    </recommendedName>
</protein>
<gene>
    <name evidence="7" type="ORF">P0Y49_07780</name>
</gene>
<name>A0AAJ5WAJ0_9SPHI</name>
<accession>A0AAJ5WAJ0</accession>
<dbReference type="GO" id="GO:0015926">
    <property type="term" value="F:glucosidase activity"/>
    <property type="evidence" value="ECO:0007669"/>
    <property type="project" value="InterPro"/>
</dbReference>
<comment type="catalytic activity">
    <reaction evidence="1 6">
        <text>The enzyme specifically hydrolyzes (1-&gt;4)-beta-D-galactosidic linkages in type I arabinogalactans.</text>
        <dbReference type="EC" id="3.2.1.89"/>
    </reaction>
</comment>
<dbReference type="GO" id="GO:0031218">
    <property type="term" value="F:arabinogalactan endo-1,4-beta-galactosidase activity"/>
    <property type="evidence" value="ECO:0007669"/>
    <property type="project" value="UniProtKB-EC"/>
</dbReference>
<proteinExistence type="inferred from homology"/>
<evidence type="ECO:0000256" key="5">
    <source>
        <dbReference type="ARBA" id="ARBA00023295"/>
    </source>
</evidence>
<dbReference type="PANTHER" id="PTHR34983:SF1">
    <property type="entry name" value="ARABINOGALACTAN ENDO-BETA-1,4-GALACTANASE A"/>
    <property type="match status" value="1"/>
</dbReference>
<dbReference type="InterPro" id="IPR017853">
    <property type="entry name" value="GH"/>
</dbReference>
<organism evidence="7 8">
    <name type="scientific">Candidatus Pedobacter colombiensis</name>
    <dbReference type="NCBI Taxonomy" id="3121371"/>
    <lineage>
        <taxon>Bacteria</taxon>
        <taxon>Pseudomonadati</taxon>
        <taxon>Bacteroidota</taxon>
        <taxon>Sphingobacteriia</taxon>
        <taxon>Sphingobacteriales</taxon>
        <taxon>Sphingobacteriaceae</taxon>
        <taxon>Pedobacter</taxon>
    </lineage>
</organism>
<dbReference type="InterPro" id="IPR011683">
    <property type="entry name" value="Glyco_hydro_53"/>
</dbReference>
<dbReference type="AlphaFoldDB" id="A0AAJ5WAJ0"/>
<reference evidence="7" key="1">
    <citation type="submission" date="2023-03" db="EMBL/GenBank/DDBJ databases">
        <title>Andean soil-derived lignocellulolytic bacterial consortium as a source of novel taxa and putative plastic-active enzymes.</title>
        <authorList>
            <person name="Diaz-Garcia L."/>
            <person name="Chuvochina M."/>
            <person name="Feuerriegel G."/>
            <person name="Bunk B."/>
            <person name="Sproer C."/>
            <person name="Streit W.R."/>
            <person name="Rodriguez L.M."/>
            <person name="Overmann J."/>
            <person name="Jimenez D.J."/>
        </authorList>
    </citation>
    <scope>NUCLEOTIDE SEQUENCE</scope>
    <source>
        <strain evidence="7">MAG 3858</strain>
    </source>
</reference>
<evidence type="ECO:0000256" key="6">
    <source>
        <dbReference type="RuleBase" id="RU361192"/>
    </source>
</evidence>
<evidence type="ECO:0000256" key="4">
    <source>
        <dbReference type="ARBA" id="ARBA00022801"/>
    </source>
</evidence>
<dbReference type="EC" id="3.2.1.89" evidence="3 6"/>
<evidence type="ECO:0000256" key="1">
    <source>
        <dbReference type="ARBA" id="ARBA00001695"/>
    </source>
</evidence>
<keyword evidence="4 6" id="KW-0378">Hydrolase</keyword>